<dbReference type="SUPFAM" id="SSF53850">
    <property type="entry name" value="Periplasmic binding protein-like II"/>
    <property type="match status" value="1"/>
</dbReference>
<dbReference type="Proteomes" id="UP000093309">
    <property type="component" value="Unassembled WGS sequence"/>
</dbReference>
<name>A0A1C1A4T8_9BACL</name>
<feature type="chain" id="PRO_5038424470" description="ABC transporter substrate-binding protein" evidence="7">
    <location>
        <begin position="25"/>
        <end position="452"/>
    </location>
</feature>
<evidence type="ECO:0000256" key="2">
    <source>
        <dbReference type="ARBA" id="ARBA00022729"/>
    </source>
</evidence>
<dbReference type="CDD" id="cd13585">
    <property type="entry name" value="PBP2_TMBP_like"/>
    <property type="match status" value="1"/>
</dbReference>
<comment type="caution">
    <text evidence="8">The sequence shown here is derived from an EMBL/GenBank/DDBJ whole genome shotgun (WGS) entry which is preliminary data.</text>
</comment>
<evidence type="ECO:0000256" key="5">
    <source>
        <dbReference type="ARBA" id="ARBA00023288"/>
    </source>
</evidence>
<keyword evidence="1" id="KW-1003">Cell membrane</keyword>
<keyword evidence="3" id="KW-0472">Membrane</keyword>
<keyword evidence="9" id="KW-1185">Reference proteome</keyword>
<feature type="compositionally biased region" description="Basic and acidic residues" evidence="6">
    <location>
        <begin position="38"/>
        <end position="49"/>
    </location>
</feature>
<organism evidence="8 9">
    <name type="scientific">Paenibacillus pectinilyticus</name>
    <dbReference type="NCBI Taxonomy" id="512399"/>
    <lineage>
        <taxon>Bacteria</taxon>
        <taxon>Bacillati</taxon>
        <taxon>Bacillota</taxon>
        <taxon>Bacilli</taxon>
        <taxon>Bacillales</taxon>
        <taxon>Paenibacillaceae</taxon>
        <taxon>Paenibacillus</taxon>
    </lineage>
</organism>
<dbReference type="PANTHER" id="PTHR43649">
    <property type="entry name" value="ARABINOSE-BINDING PROTEIN-RELATED"/>
    <property type="match status" value="1"/>
</dbReference>
<gene>
    <name evidence="8" type="ORF">A8709_16010</name>
</gene>
<dbReference type="AlphaFoldDB" id="A0A1C1A4T8"/>
<dbReference type="Gene3D" id="3.40.190.10">
    <property type="entry name" value="Periplasmic binding protein-like II"/>
    <property type="match status" value="2"/>
</dbReference>
<proteinExistence type="predicted"/>
<dbReference type="STRING" id="512399.A8709_16010"/>
<evidence type="ECO:0000256" key="6">
    <source>
        <dbReference type="SAM" id="MobiDB-lite"/>
    </source>
</evidence>
<feature type="signal peptide" evidence="7">
    <location>
        <begin position="1"/>
        <end position="24"/>
    </location>
</feature>
<dbReference type="EMBL" id="LYPC01000014">
    <property type="protein sequence ID" value="OCT15575.1"/>
    <property type="molecule type" value="Genomic_DNA"/>
</dbReference>
<feature type="compositionally biased region" description="Polar residues" evidence="6">
    <location>
        <begin position="23"/>
        <end position="35"/>
    </location>
</feature>
<evidence type="ECO:0000313" key="8">
    <source>
        <dbReference type="EMBL" id="OCT15575.1"/>
    </source>
</evidence>
<sequence>MRKFSWISLMFVCMLIFSACSSTTKDTSASPSNGTKAAETKAPESQKPADIKGEISFWSWSPEDNVWQQLIKSFNDKYPNIKVNYVHTPSADYEKKIQVAIQGGEIPDVMAFANGPMIKNYSPILEPLAPLAEKSLGKDWEKLFKATPLESSKKNGYRTMPTGVAVTPFLSYDVDLFKKVGAEPPKTYEELKQVIKKFDDAKLPGVLPRLGFAGGKSATVTDVFYTLVNQIAPGKLYDADAGKVKFTDPSFIQATNAFKQFYTDKIFQDGNLTTKYDPDLRDMYEQKKQLPMILVGAWIMNDVANKDGLKIADRTFGLVPMPTIEGGKTSVLINGDVPLGISKDSKNKEAAWKFVEFMATGDYQTILSKALQFLPIKEGLSMDKTNLKTDIEKQSVDLITNEMTKDVGGIRFLDNASIEQALFVNLQKVATGTITADQAMAEVQKASDAVKR</sequence>
<dbReference type="InterPro" id="IPR006059">
    <property type="entry name" value="SBP"/>
</dbReference>
<keyword evidence="4" id="KW-0564">Palmitate</keyword>
<keyword evidence="2 7" id="KW-0732">Signal</keyword>
<evidence type="ECO:0008006" key="10">
    <source>
        <dbReference type="Google" id="ProtNLM"/>
    </source>
</evidence>
<evidence type="ECO:0000313" key="9">
    <source>
        <dbReference type="Proteomes" id="UP000093309"/>
    </source>
</evidence>
<evidence type="ECO:0000256" key="7">
    <source>
        <dbReference type="SAM" id="SignalP"/>
    </source>
</evidence>
<dbReference type="Pfam" id="PF01547">
    <property type="entry name" value="SBP_bac_1"/>
    <property type="match status" value="1"/>
</dbReference>
<dbReference type="RefSeq" id="WP_065852485.1">
    <property type="nucleotide sequence ID" value="NZ_LYPC01000014.1"/>
</dbReference>
<feature type="region of interest" description="Disordered" evidence="6">
    <location>
        <begin position="23"/>
        <end position="49"/>
    </location>
</feature>
<reference evidence="9" key="1">
    <citation type="submission" date="2016-05" db="EMBL/GenBank/DDBJ databases">
        <title>Paenibacillus oryzae. sp. nov., isolated from the rice root.</title>
        <authorList>
            <person name="Zhang J."/>
            <person name="Zhang X."/>
        </authorList>
    </citation>
    <scope>NUCLEOTIDE SEQUENCE [LARGE SCALE GENOMIC DNA]</scope>
    <source>
        <strain evidence="9">KCTC13222</strain>
    </source>
</reference>
<dbReference type="OrthoDB" id="9798191at2"/>
<accession>A0A1C1A4T8</accession>
<dbReference type="PROSITE" id="PS51257">
    <property type="entry name" value="PROKAR_LIPOPROTEIN"/>
    <property type="match status" value="1"/>
</dbReference>
<protein>
    <recommendedName>
        <fullName evidence="10">ABC transporter substrate-binding protein</fullName>
    </recommendedName>
</protein>
<dbReference type="PANTHER" id="PTHR43649:SF33">
    <property type="entry name" value="POLYGALACTURONAN_RHAMNOGALACTURONAN-BINDING PROTEIN YTCQ"/>
    <property type="match status" value="1"/>
</dbReference>
<evidence type="ECO:0000256" key="4">
    <source>
        <dbReference type="ARBA" id="ARBA00023139"/>
    </source>
</evidence>
<keyword evidence="5" id="KW-0449">Lipoprotein</keyword>
<evidence type="ECO:0000256" key="1">
    <source>
        <dbReference type="ARBA" id="ARBA00022475"/>
    </source>
</evidence>
<dbReference type="InterPro" id="IPR050490">
    <property type="entry name" value="Bact_solute-bd_prot1"/>
</dbReference>
<evidence type="ECO:0000256" key="3">
    <source>
        <dbReference type="ARBA" id="ARBA00023136"/>
    </source>
</evidence>